<organism evidence="2">
    <name type="scientific">Spongospora subterranea</name>
    <dbReference type="NCBI Taxonomy" id="70186"/>
    <lineage>
        <taxon>Eukaryota</taxon>
        <taxon>Sar</taxon>
        <taxon>Rhizaria</taxon>
        <taxon>Endomyxa</taxon>
        <taxon>Phytomyxea</taxon>
        <taxon>Plasmodiophorida</taxon>
        <taxon>Plasmodiophoridae</taxon>
        <taxon>Spongospora</taxon>
    </lineage>
</organism>
<evidence type="ECO:0000313" key="2">
    <source>
        <dbReference type="EMBL" id="CRZ01568.1"/>
    </source>
</evidence>
<feature type="region of interest" description="Disordered" evidence="1">
    <location>
        <begin position="380"/>
        <end position="400"/>
    </location>
</feature>
<feature type="region of interest" description="Disordered" evidence="1">
    <location>
        <begin position="203"/>
        <end position="233"/>
    </location>
</feature>
<dbReference type="EMBL" id="HACM01001126">
    <property type="protein sequence ID" value="CRZ01568.1"/>
    <property type="molecule type" value="Transcribed_RNA"/>
</dbReference>
<proteinExistence type="predicted"/>
<reference evidence="2" key="1">
    <citation type="submission" date="2015-04" db="EMBL/GenBank/DDBJ databases">
        <title>The genome sequence of the plant pathogenic Rhizarian Plasmodiophora brassicae reveals insights in its biotrophic life cycle and the origin of chitin synthesis.</title>
        <authorList>
            <person name="Schwelm A."/>
            <person name="Fogelqvist J."/>
            <person name="Knaust A."/>
            <person name="Julke S."/>
            <person name="Lilja T."/>
            <person name="Dhandapani V."/>
            <person name="Bonilla-Rosso G."/>
            <person name="Karlsson M."/>
            <person name="Shevchenko A."/>
            <person name="Choi S.R."/>
            <person name="Kim H.G."/>
            <person name="Park J.Y."/>
            <person name="Lim Y.P."/>
            <person name="Ludwig-Muller J."/>
            <person name="Dixelius C."/>
        </authorList>
    </citation>
    <scope>NUCLEOTIDE SEQUENCE</scope>
    <source>
        <tissue evidence="2">Potato root galls</tissue>
    </source>
</reference>
<name>A0A0H5QHW3_9EUKA</name>
<evidence type="ECO:0000256" key="1">
    <source>
        <dbReference type="SAM" id="MobiDB-lite"/>
    </source>
</evidence>
<feature type="region of interest" description="Disordered" evidence="1">
    <location>
        <begin position="255"/>
        <end position="304"/>
    </location>
</feature>
<feature type="compositionally biased region" description="Low complexity" evidence="1">
    <location>
        <begin position="208"/>
        <end position="222"/>
    </location>
</feature>
<feature type="compositionally biased region" description="Polar residues" evidence="1">
    <location>
        <begin position="271"/>
        <end position="299"/>
    </location>
</feature>
<sequence length="560" mass="61537">MSQTGKELREMMRRNLFNELSSFFTNDEEGRRISAQIEDKFFQNSRNQEEYLTAFMKHLEQLKTLKVEAYAQSMTIPSQTQTSTAETTPALTPSLESLRKSASVTASLPATIVPTAAGTAASAEMQSRNLEIVEYLSQCQKKISPAFLESIVDPRQKAFFELLINEIRSVRATLAQGVPPTHPELGPRIKVIVEKVRAIIKSQQVHSQRPQALPQQTQQPSTQPQPPSLRQNLPSLTRHIPLAQAVSEPITAAMIGAKRKRKPAEPRRPATKQTKSAAAPVMNSSKATGTSAAPISSRQAPAMVKTDSMADPNAVVPGIQGFFDQVVTFDKKPKANQLRQSALRIESMLEYIRTREGFEAAQIARNASIATSKQQAASEIQSRVTSPVPSATGSCERQTDTDDIGTSADYIVGQTLLAGESAPLPDEILVTADDIPYNRELDQIQLSGLFNILDVPCKNASWRMLKFDLIAAGVPSLLVGIRNDYNEKDCTAICSSGPSVCLDRIDYRAQKGNSSLSDANIIQIDALLRRCMAQRRPCLYDLVCTWHSAIKHVFSIDTNS</sequence>
<accession>A0A0H5QHW3</accession>
<feature type="compositionally biased region" description="Polar residues" evidence="1">
    <location>
        <begin position="380"/>
        <end position="396"/>
    </location>
</feature>
<protein>
    <submittedName>
        <fullName evidence="2">Uncharacterized protein</fullName>
    </submittedName>
</protein>
<dbReference type="AlphaFoldDB" id="A0A0H5QHW3"/>